<dbReference type="AlphaFoldDB" id="A0A9J6CUM3"/>
<comment type="caution">
    <text evidence="1">The sequence shown here is derived from an EMBL/GenBank/DDBJ whole genome shotgun (WGS) entry which is preliminary data.</text>
</comment>
<dbReference type="Pfam" id="PF03564">
    <property type="entry name" value="DUF1759"/>
    <property type="match status" value="1"/>
</dbReference>
<dbReference type="Proteomes" id="UP000821866">
    <property type="component" value="Unassembled WGS sequence"/>
</dbReference>
<evidence type="ECO:0000313" key="1">
    <source>
        <dbReference type="EMBL" id="KAH7932544.1"/>
    </source>
</evidence>
<dbReference type="InterPro" id="IPR005312">
    <property type="entry name" value="DUF1759"/>
</dbReference>
<protein>
    <submittedName>
        <fullName evidence="1">Uncharacterized protein</fullName>
    </submittedName>
</protein>
<keyword evidence="2" id="KW-1185">Reference proteome</keyword>
<accession>A0A9J6CUM3</accession>
<sequence>MLTNPTTDKAKHTGIYDHLSACNTELSKINDALEEHLADEELEAEYVAAAEYNDQVVSVLAEIRCKIDGFGCVNSTAVTAPTTAATVLDTMTIIGPKLPNFDLQTFRGDIPEWSAFWEQFEQTVHLNNALSTMTKFFYLWHYLAGEAAAEIFGFPTSESCFVDAIKLLKGLFSDRNKIVQHHLSALRNLRHVKAGSVTSIY</sequence>
<dbReference type="PANTHER" id="PTHR22954">
    <property type="entry name" value="RETROVIRAL PROTEASE-RELATED"/>
    <property type="match status" value="1"/>
</dbReference>
<gene>
    <name evidence="1" type="ORF">HPB51_029245</name>
</gene>
<reference evidence="1" key="1">
    <citation type="journal article" date="2020" name="Cell">
        <title>Large-Scale Comparative Analyses of Tick Genomes Elucidate Their Genetic Diversity and Vector Capacities.</title>
        <authorList>
            <consortium name="Tick Genome and Microbiome Consortium (TIGMIC)"/>
            <person name="Jia N."/>
            <person name="Wang J."/>
            <person name="Shi W."/>
            <person name="Du L."/>
            <person name="Sun Y."/>
            <person name="Zhan W."/>
            <person name="Jiang J.F."/>
            <person name="Wang Q."/>
            <person name="Zhang B."/>
            <person name="Ji P."/>
            <person name="Bell-Sakyi L."/>
            <person name="Cui X.M."/>
            <person name="Yuan T.T."/>
            <person name="Jiang B.G."/>
            <person name="Yang W.F."/>
            <person name="Lam T.T."/>
            <person name="Chang Q.C."/>
            <person name="Ding S.J."/>
            <person name="Wang X.J."/>
            <person name="Zhu J.G."/>
            <person name="Ruan X.D."/>
            <person name="Zhao L."/>
            <person name="Wei J.T."/>
            <person name="Ye R.Z."/>
            <person name="Que T.C."/>
            <person name="Du C.H."/>
            <person name="Zhou Y.H."/>
            <person name="Cheng J.X."/>
            <person name="Dai P.F."/>
            <person name="Guo W.B."/>
            <person name="Han X.H."/>
            <person name="Huang E.J."/>
            <person name="Li L.F."/>
            <person name="Wei W."/>
            <person name="Gao Y.C."/>
            <person name="Liu J.Z."/>
            <person name="Shao H.Z."/>
            <person name="Wang X."/>
            <person name="Wang C.C."/>
            <person name="Yang T.C."/>
            <person name="Huo Q.B."/>
            <person name="Li W."/>
            <person name="Chen H.Y."/>
            <person name="Chen S.E."/>
            <person name="Zhou L.G."/>
            <person name="Ni X.B."/>
            <person name="Tian J.H."/>
            <person name="Sheng Y."/>
            <person name="Liu T."/>
            <person name="Pan Y.S."/>
            <person name="Xia L.Y."/>
            <person name="Li J."/>
            <person name="Zhao F."/>
            <person name="Cao W.C."/>
        </authorList>
    </citation>
    <scope>NUCLEOTIDE SEQUENCE</scope>
    <source>
        <strain evidence="1">Rmic-2018</strain>
    </source>
</reference>
<dbReference type="VEuPathDB" id="VectorBase:LOC119187905"/>
<name>A0A9J6CUM3_RHIMP</name>
<dbReference type="EMBL" id="JABSTU010006569">
    <property type="protein sequence ID" value="KAH7932544.1"/>
    <property type="molecule type" value="Genomic_DNA"/>
</dbReference>
<organism evidence="1 2">
    <name type="scientific">Rhipicephalus microplus</name>
    <name type="common">Cattle tick</name>
    <name type="synonym">Boophilus microplus</name>
    <dbReference type="NCBI Taxonomy" id="6941"/>
    <lineage>
        <taxon>Eukaryota</taxon>
        <taxon>Metazoa</taxon>
        <taxon>Ecdysozoa</taxon>
        <taxon>Arthropoda</taxon>
        <taxon>Chelicerata</taxon>
        <taxon>Arachnida</taxon>
        <taxon>Acari</taxon>
        <taxon>Parasitiformes</taxon>
        <taxon>Ixodida</taxon>
        <taxon>Ixodoidea</taxon>
        <taxon>Ixodidae</taxon>
        <taxon>Rhipicephalinae</taxon>
        <taxon>Rhipicephalus</taxon>
        <taxon>Boophilus</taxon>
    </lineage>
</organism>
<proteinExistence type="predicted"/>
<dbReference type="PANTHER" id="PTHR22954:SF3">
    <property type="entry name" value="PROTEIN CBG08539"/>
    <property type="match status" value="1"/>
</dbReference>
<evidence type="ECO:0000313" key="2">
    <source>
        <dbReference type="Proteomes" id="UP000821866"/>
    </source>
</evidence>
<reference evidence="1" key="2">
    <citation type="submission" date="2021-09" db="EMBL/GenBank/DDBJ databases">
        <authorList>
            <person name="Jia N."/>
            <person name="Wang J."/>
            <person name="Shi W."/>
            <person name="Du L."/>
            <person name="Sun Y."/>
            <person name="Zhan W."/>
            <person name="Jiang J."/>
            <person name="Wang Q."/>
            <person name="Zhang B."/>
            <person name="Ji P."/>
            <person name="Sakyi L.B."/>
            <person name="Cui X."/>
            <person name="Yuan T."/>
            <person name="Jiang B."/>
            <person name="Yang W."/>
            <person name="Lam T.T.-Y."/>
            <person name="Chang Q."/>
            <person name="Ding S."/>
            <person name="Wang X."/>
            <person name="Zhu J."/>
            <person name="Ruan X."/>
            <person name="Zhao L."/>
            <person name="Wei J."/>
            <person name="Que T."/>
            <person name="Du C."/>
            <person name="Cheng J."/>
            <person name="Dai P."/>
            <person name="Han X."/>
            <person name="Huang E."/>
            <person name="Gao Y."/>
            <person name="Liu J."/>
            <person name="Shao H."/>
            <person name="Ye R."/>
            <person name="Li L."/>
            <person name="Wei W."/>
            <person name="Wang X."/>
            <person name="Wang C."/>
            <person name="Huo Q."/>
            <person name="Li W."/>
            <person name="Guo W."/>
            <person name="Chen H."/>
            <person name="Chen S."/>
            <person name="Zhou L."/>
            <person name="Zhou L."/>
            <person name="Ni X."/>
            <person name="Tian J."/>
            <person name="Zhou Y."/>
            <person name="Sheng Y."/>
            <person name="Liu T."/>
            <person name="Pan Y."/>
            <person name="Xia L."/>
            <person name="Li J."/>
            <person name="Zhao F."/>
            <person name="Cao W."/>
        </authorList>
    </citation>
    <scope>NUCLEOTIDE SEQUENCE</scope>
    <source>
        <strain evidence="1">Rmic-2018</strain>
        <tissue evidence="1">Larvae</tissue>
    </source>
</reference>